<reference evidence="7 8" key="1">
    <citation type="submission" date="2022-12" db="EMBL/GenBank/DDBJ databases">
        <title>Chromosome-level genome of Tegillarca granosa.</title>
        <authorList>
            <person name="Kim J."/>
        </authorList>
    </citation>
    <scope>NUCLEOTIDE SEQUENCE [LARGE SCALE GENOMIC DNA]</scope>
    <source>
        <strain evidence="7">Teg-2019</strain>
        <tissue evidence="7">Adductor muscle</tissue>
    </source>
</reference>
<feature type="transmembrane region" description="Helical" evidence="5">
    <location>
        <begin position="168"/>
        <end position="191"/>
    </location>
</feature>
<evidence type="ECO:0000256" key="4">
    <source>
        <dbReference type="ARBA" id="ARBA00023136"/>
    </source>
</evidence>
<name>A0ABQ9FF85_TEGGR</name>
<evidence type="ECO:0000256" key="6">
    <source>
        <dbReference type="SAM" id="SignalP"/>
    </source>
</evidence>
<keyword evidence="4 5" id="KW-0472">Membrane</keyword>
<dbReference type="PANTHER" id="PTHR21284">
    <property type="entry name" value="EG:80H7.2 PROTEIN"/>
    <property type="match status" value="1"/>
</dbReference>
<comment type="subcellular location">
    <subcellularLocation>
        <location evidence="1">Membrane</location>
        <topology evidence="1">Multi-pass membrane protein</topology>
    </subcellularLocation>
</comment>
<dbReference type="Pfam" id="PF00822">
    <property type="entry name" value="PMP22_Claudin"/>
    <property type="match status" value="1"/>
</dbReference>
<keyword evidence="3 5" id="KW-1133">Transmembrane helix</keyword>
<evidence type="ECO:0000256" key="1">
    <source>
        <dbReference type="ARBA" id="ARBA00004141"/>
    </source>
</evidence>
<proteinExistence type="predicted"/>
<organism evidence="7 8">
    <name type="scientific">Tegillarca granosa</name>
    <name type="common">Malaysian cockle</name>
    <name type="synonym">Anadara granosa</name>
    <dbReference type="NCBI Taxonomy" id="220873"/>
    <lineage>
        <taxon>Eukaryota</taxon>
        <taxon>Metazoa</taxon>
        <taxon>Spiralia</taxon>
        <taxon>Lophotrochozoa</taxon>
        <taxon>Mollusca</taxon>
        <taxon>Bivalvia</taxon>
        <taxon>Autobranchia</taxon>
        <taxon>Pteriomorphia</taxon>
        <taxon>Arcoida</taxon>
        <taxon>Arcoidea</taxon>
        <taxon>Arcidae</taxon>
        <taxon>Tegillarca</taxon>
    </lineage>
</organism>
<keyword evidence="6" id="KW-0732">Signal</keyword>
<evidence type="ECO:0000313" key="7">
    <source>
        <dbReference type="EMBL" id="KAJ8315966.1"/>
    </source>
</evidence>
<dbReference type="EMBL" id="JARBDR010000328">
    <property type="protein sequence ID" value="KAJ8315966.1"/>
    <property type="molecule type" value="Genomic_DNA"/>
</dbReference>
<feature type="chain" id="PRO_5046145353" evidence="6">
    <location>
        <begin position="21"/>
        <end position="200"/>
    </location>
</feature>
<evidence type="ECO:0000313" key="8">
    <source>
        <dbReference type="Proteomes" id="UP001217089"/>
    </source>
</evidence>
<comment type="caution">
    <text evidence="7">The sequence shown here is derived from an EMBL/GenBank/DDBJ whole genome shotgun (WGS) entry which is preliminary data.</text>
</comment>
<keyword evidence="8" id="KW-1185">Reference proteome</keyword>
<accession>A0ABQ9FF85</accession>
<feature type="transmembrane region" description="Helical" evidence="5">
    <location>
        <begin position="126"/>
        <end position="148"/>
    </location>
</feature>
<sequence length="200" mass="21613">MPSCMVVTAIICVLITTVATIVSFATPNWLNFRNNPDSLCACETQDCDCGLWLNCRGGYASSGTLDNCNWFFSDDFKIEKNMPDWFKAVQGLMSCAVASSLLALLIGLFSLCWSCKGCNPHQAAGAFANLTFLLLAVAVCVFGAKAYLDKQAVVLVTQTNTDKLLQFGWSFWVAVGGTGMALISSVLYFCVGRSDDGYLV</sequence>
<dbReference type="Gene3D" id="1.20.140.150">
    <property type="match status" value="1"/>
</dbReference>
<evidence type="ECO:0000256" key="3">
    <source>
        <dbReference type="ARBA" id="ARBA00022989"/>
    </source>
</evidence>
<feature type="signal peptide" evidence="6">
    <location>
        <begin position="1"/>
        <end position="20"/>
    </location>
</feature>
<evidence type="ECO:0000256" key="2">
    <source>
        <dbReference type="ARBA" id="ARBA00022692"/>
    </source>
</evidence>
<evidence type="ECO:0000256" key="5">
    <source>
        <dbReference type="SAM" id="Phobius"/>
    </source>
</evidence>
<protein>
    <submittedName>
        <fullName evidence="7">Uncharacterized protein</fullName>
    </submittedName>
</protein>
<gene>
    <name evidence="7" type="ORF">KUTeg_005980</name>
</gene>
<feature type="transmembrane region" description="Helical" evidence="5">
    <location>
        <begin position="91"/>
        <end position="114"/>
    </location>
</feature>
<dbReference type="Proteomes" id="UP001217089">
    <property type="component" value="Unassembled WGS sequence"/>
</dbReference>
<keyword evidence="2 5" id="KW-0812">Transmembrane</keyword>
<dbReference type="PANTHER" id="PTHR21284:SF12">
    <property type="entry name" value="EG:80H7.2 PROTEIN"/>
    <property type="match status" value="1"/>
</dbReference>
<dbReference type="InterPro" id="IPR004031">
    <property type="entry name" value="PMP22/EMP/MP20/Claudin"/>
</dbReference>